<dbReference type="RefSeq" id="WP_353635339.1">
    <property type="nucleotide sequence ID" value="NZ_CP159204.1"/>
</dbReference>
<accession>A0AAU8CG53</accession>
<dbReference type="KEGG" id="hanx:ABSL23_08235"/>
<dbReference type="AlphaFoldDB" id="A0AAU8CG53"/>
<evidence type="ECO:0000313" key="2">
    <source>
        <dbReference type="EMBL" id="XCF17983.1"/>
    </source>
</evidence>
<protein>
    <submittedName>
        <fullName evidence="2">Uncharacterized protein</fullName>
    </submittedName>
</protein>
<name>A0AAU8CG53_9EURY</name>
<organism evidence="2">
    <name type="scientific">Halobacterium sp. NMX12-1</name>
    <dbReference type="NCBI Taxonomy" id="3166650"/>
    <lineage>
        <taxon>Archaea</taxon>
        <taxon>Methanobacteriati</taxon>
        <taxon>Methanobacteriota</taxon>
        <taxon>Stenosarchaea group</taxon>
        <taxon>Halobacteria</taxon>
        <taxon>Halobacteriales</taxon>
        <taxon>Halobacteriaceae</taxon>
        <taxon>Halobacterium</taxon>
    </lineage>
</organism>
<feature type="region of interest" description="Disordered" evidence="1">
    <location>
        <begin position="1"/>
        <end position="45"/>
    </location>
</feature>
<feature type="compositionally biased region" description="Basic and acidic residues" evidence="1">
    <location>
        <begin position="33"/>
        <end position="45"/>
    </location>
</feature>
<evidence type="ECO:0000256" key="1">
    <source>
        <dbReference type="SAM" id="MobiDB-lite"/>
    </source>
</evidence>
<gene>
    <name evidence="2" type="ORF">ABSL23_08235</name>
</gene>
<dbReference type="EMBL" id="CP159204">
    <property type="protein sequence ID" value="XCF17983.1"/>
    <property type="molecule type" value="Genomic_DNA"/>
</dbReference>
<sequence>MKEPVGYVDERSESTELANGEQSDPRAAVAERPPNERTRSENVAQ</sequence>
<feature type="compositionally biased region" description="Basic and acidic residues" evidence="1">
    <location>
        <begin position="1"/>
        <end position="14"/>
    </location>
</feature>
<proteinExistence type="predicted"/>
<reference evidence="2" key="1">
    <citation type="submission" date="2024-06" db="EMBL/GenBank/DDBJ databases">
        <title>Genome Sequence of an extremely halophilic archaeon isolated from Permian era halite, Salado Formation, Carlsbad, New Mexico: Halobacterium sp. strain NMX12-1.</title>
        <authorList>
            <person name="Sotoa L."/>
            <person name="DasSarma P."/>
            <person name="Anton B.P."/>
            <person name="Vincze T."/>
            <person name="Verma I."/>
            <person name="Eralp B."/>
            <person name="Powers D.W."/>
            <person name="Dozier B.L."/>
            <person name="Roberts R.J."/>
            <person name="DasSarma S."/>
        </authorList>
    </citation>
    <scope>NUCLEOTIDE SEQUENCE</scope>
    <source>
        <strain evidence="2">NMX12-1</strain>
    </source>
</reference>
<dbReference type="GeneID" id="91109130"/>